<name>A0A0D6M335_9BILA</name>
<protein>
    <submittedName>
        <fullName evidence="1">Uncharacterized protein</fullName>
    </submittedName>
</protein>
<keyword evidence="2" id="KW-1185">Reference proteome</keyword>
<sequence length="115" mass="13121">MPRHPATGCPFGSRALVRADRHLGVRLFNSKAIVRFLPPGHQYPFDNELKQGGPRKGARGPRLCPKGPRVFAKMGGPLRQHRGYGRQLGRYIYRMRCFLILFGLLDRNELELHTT</sequence>
<dbReference type="Proteomes" id="UP000054495">
    <property type="component" value="Unassembled WGS sequence"/>
</dbReference>
<gene>
    <name evidence="1" type="ORF">ANCCEY_04172</name>
</gene>
<evidence type="ECO:0000313" key="2">
    <source>
        <dbReference type="Proteomes" id="UP000054495"/>
    </source>
</evidence>
<accession>A0A0D6M335</accession>
<reference evidence="1 2" key="1">
    <citation type="submission" date="2013-05" db="EMBL/GenBank/DDBJ databases">
        <title>Draft genome of the parasitic nematode Anyclostoma ceylanicum.</title>
        <authorList>
            <person name="Mitreva M."/>
        </authorList>
    </citation>
    <scope>NUCLEOTIDE SEQUENCE [LARGE SCALE GENOMIC DNA]</scope>
</reference>
<organism evidence="1 2">
    <name type="scientific">Ancylostoma ceylanicum</name>
    <dbReference type="NCBI Taxonomy" id="53326"/>
    <lineage>
        <taxon>Eukaryota</taxon>
        <taxon>Metazoa</taxon>
        <taxon>Ecdysozoa</taxon>
        <taxon>Nematoda</taxon>
        <taxon>Chromadorea</taxon>
        <taxon>Rhabditida</taxon>
        <taxon>Rhabditina</taxon>
        <taxon>Rhabditomorpha</taxon>
        <taxon>Strongyloidea</taxon>
        <taxon>Ancylostomatidae</taxon>
        <taxon>Ancylostomatinae</taxon>
        <taxon>Ancylostoma</taxon>
    </lineage>
</organism>
<proteinExistence type="predicted"/>
<evidence type="ECO:0000313" key="1">
    <source>
        <dbReference type="EMBL" id="EPB76736.1"/>
    </source>
</evidence>
<dbReference type="EMBL" id="KE124855">
    <property type="protein sequence ID" value="EPB76736.1"/>
    <property type="molecule type" value="Genomic_DNA"/>
</dbReference>
<dbReference type="AlphaFoldDB" id="A0A0D6M335"/>